<dbReference type="GO" id="GO:0030638">
    <property type="term" value="P:polyketide metabolic process"/>
    <property type="evidence" value="ECO:0007669"/>
    <property type="project" value="InterPro"/>
</dbReference>
<evidence type="ECO:0000313" key="1">
    <source>
        <dbReference type="EMBL" id="MYN02917.1"/>
    </source>
</evidence>
<dbReference type="InterPro" id="IPR009959">
    <property type="entry name" value="Cyclase_SnoaL-like"/>
</dbReference>
<dbReference type="Pfam" id="PF07366">
    <property type="entry name" value="SnoaL"/>
    <property type="match status" value="1"/>
</dbReference>
<dbReference type="InterPro" id="IPR032710">
    <property type="entry name" value="NTF2-like_dom_sf"/>
</dbReference>
<dbReference type="EMBL" id="WWCJ01000008">
    <property type="protein sequence ID" value="MYN02917.1"/>
    <property type="molecule type" value="Genomic_DNA"/>
</dbReference>
<keyword evidence="2" id="KW-1185">Reference proteome</keyword>
<evidence type="ECO:0008006" key="3">
    <source>
        <dbReference type="Google" id="ProtNLM"/>
    </source>
</evidence>
<dbReference type="Proteomes" id="UP000448575">
    <property type="component" value="Unassembled WGS sequence"/>
</dbReference>
<dbReference type="RefSeq" id="WP_161025906.1">
    <property type="nucleotide sequence ID" value="NZ_WWCJ01000008.1"/>
</dbReference>
<dbReference type="SUPFAM" id="SSF54427">
    <property type="entry name" value="NTF2-like"/>
    <property type="match status" value="1"/>
</dbReference>
<organism evidence="1 2">
    <name type="scientific">Pseudoduganella guangdongensis</name>
    <dbReference type="NCBI Taxonomy" id="2692179"/>
    <lineage>
        <taxon>Bacteria</taxon>
        <taxon>Pseudomonadati</taxon>
        <taxon>Pseudomonadota</taxon>
        <taxon>Betaproteobacteria</taxon>
        <taxon>Burkholderiales</taxon>
        <taxon>Oxalobacteraceae</taxon>
        <taxon>Telluria group</taxon>
        <taxon>Pseudoduganella</taxon>
    </lineage>
</organism>
<sequence length="150" mass="16960">MNQHAKEQILSATSALFCDGQYEVIGKHFAPDYVVHTAGQDLRGGPKLIRSAIELYRGAFRNLVVDVQFFMESADTVSWQRTMRATHTGAFKGFPATGQPIVWREMVVSRFCNSLIIEEWVVTDLAEQLLFSRKSLSHKSPQSKRLRSDA</sequence>
<dbReference type="Gene3D" id="3.10.450.50">
    <property type="match status" value="1"/>
</dbReference>
<name>A0A6N9HI10_9BURK</name>
<proteinExistence type="predicted"/>
<protein>
    <recommendedName>
        <fullName evidence="3">Ester cyclase</fullName>
    </recommendedName>
</protein>
<evidence type="ECO:0000313" key="2">
    <source>
        <dbReference type="Proteomes" id="UP000448575"/>
    </source>
</evidence>
<accession>A0A6N9HI10</accession>
<comment type="caution">
    <text evidence="1">The sequence shown here is derived from an EMBL/GenBank/DDBJ whole genome shotgun (WGS) entry which is preliminary data.</text>
</comment>
<dbReference type="AlphaFoldDB" id="A0A6N9HI10"/>
<gene>
    <name evidence="1" type="ORF">GTP41_12480</name>
</gene>
<reference evidence="1 2" key="1">
    <citation type="submission" date="2019-12" db="EMBL/GenBank/DDBJ databases">
        <title>Novel species isolated from a subtropical stream in China.</title>
        <authorList>
            <person name="Lu H."/>
        </authorList>
    </citation>
    <scope>NUCLEOTIDE SEQUENCE [LARGE SCALE GENOMIC DNA]</scope>
    <source>
        <strain evidence="1 2">DS3</strain>
    </source>
</reference>